<accession>A0A9P6C2H2</accession>
<evidence type="ECO:0000313" key="4">
    <source>
        <dbReference type="Proteomes" id="UP000807342"/>
    </source>
</evidence>
<sequence>MDLYLTPDDPENTTMMSANGVAHFRATTTKSSEGTITYLQRPSETLEAGLIAEIHSKKGKKTTIAKSTLLGVIAPDVDDGQGVDASKFLYRKGRFNASRYFMGDDGAEYRWKYQKKIGWTMTKCSSGDEITQQVRWSSGEGMFVGQKKCALRIYPCTIDIELIVLSFLVVEKKRRESKGDERETVHVVVDDPIDGGASGAEEGGSATYGEM</sequence>
<dbReference type="InterPro" id="IPR046528">
    <property type="entry name" value="DUF6593"/>
</dbReference>
<organism evidence="3 4">
    <name type="scientific">Macrolepiota fuliginosa MF-IS2</name>
    <dbReference type="NCBI Taxonomy" id="1400762"/>
    <lineage>
        <taxon>Eukaryota</taxon>
        <taxon>Fungi</taxon>
        <taxon>Dikarya</taxon>
        <taxon>Basidiomycota</taxon>
        <taxon>Agaricomycotina</taxon>
        <taxon>Agaricomycetes</taxon>
        <taxon>Agaricomycetidae</taxon>
        <taxon>Agaricales</taxon>
        <taxon>Agaricineae</taxon>
        <taxon>Agaricaceae</taxon>
        <taxon>Macrolepiota</taxon>
    </lineage>
</organism>
<protein>
    <submittedName>
        <fullName evidence="3">TonB box-containing protein</fullName>
    </submittedName>
</protein>
<dbReference type="Pfam" id="PF20236">
    <property type="entry name" value="DUF6593"/>
    <property type="match status" value="1"/>
</dbReference>
<reference evidence="3" key="1">
    <citation type="submission" date="2020-11" db="EMBL/GenBank/DDBJ databases">
        <authorList>
            <consortium name="DOE Joint Genome Institute"/>
            <person name="Ahrendt S."/>
            <person name="Riley R."/>
            <person name="Andreopoulos W."/>
            <person name="Labutti K."/>
            <person name="Pangilinan J."/>
            <person name="Ruiz-Duenas F.J."/>
            <person name="Barrasa J.M."/>
            <person name="Sanchez-Garcia M."/>
            <person name="Camarero S."/>
            <person name="Miyauchi S."/>
            <person name="Serrano A."/>
            <person name="Linde D."/>
            <person name="Babiker R."/>
            <person name="Drula E."/>
            <person name="Ayuso-Fernandez I."/>
            <person name="Pacheco R."/>
            <person name="Padilla G."/>
            <person name="Ferreira P."/>
            <person name="Barriuso J."/>
            <person name="Kellner H."/>
            <person name="Castanera R."/>
            <person name="Alfaro M."/>
            <person name="Ramirez L."/>
            <person name="Pisabarro A.G."/>
            <person name="Kuo A."/>
            <person name="Tritt A."/>
            <person name="Lipzen A."/>
            <person name="He G."/>
            <person name="Yan M."/>
            <person name="Ng V."/>
            <person name="Cullen D."/>
            <person name="Martin F."/>
            <person name="Rosso M.-N."/>
            <person name="Henrissat B."/>
            <person name="Hibbett D."/>
            <person name="Martinez A.T."/>
            <person name="Grigoriev I.V."/>
        </authorList>
    </citation>
    <scope>NUCLEOTIDE SEQUENCE</scope>
    <source>
        <strain evidence="3">MF-IS2</strain>
    </source>
</reference>
<proteinExistence type="predicted"/>
<dbReference type="EMBL" id="MU151146">
    <property type="protein sequence ID" value="KAF9448897.1"/>
    <property type="molecule type" value="Genomic_DNA"/>
</dbReference>
<dbReference type="OrthoDB" id="2798132at2759"/>
<feature type="region of interest" description="Disordered" evidence="1">
    <location>
        <begin position="191"/>
        <end position="211"/>
    </location>
</feature>
<evidence type="ECO:0000259" key="2">
    <source>
        <dbReference type="Pfam" id="PF20236"/>
    </source>
</evidence>
<dbReference type="Proteomes" id="UP000807342">
    <property type="component" value="Unassembled WGS sequence"/>
</dbReference>
<name>A0A9P6C2H2_9AGAR</name>
<comment type="caution">
    <text evidence="3">The sequence shown here is derived from an EMBL/GenBank/DDBJ whole genome shotgun (WGS) entry which is preliminary data.</text>
</comment>
<evidence type="ECO:0000256" key="1">
    <source>
        <dbReference type="SAM" id="MobiDB-lite"/>
    </source>
</evidence>
<feature type="domain" description="DUF6593" evidence="2">
    <location>
        <begin position="8"/>
        <end position="176"/>
    </location>
</feature>
<dbReference type="AlphaFoldDB" id="A0A9P6C2H2"/>
<keyword evidence="4" id="KW-1185">Reference proteome</keyword>
<gene>
    <name evidence="3" type="ORF">P691DRAFT_668522</name>
</gene>
<evidence type="ECO:0000313" key="3">
    <source>
        <dbReference type="EMBL" id="KAF9448897.1"/>
    </source>
</evidence>